<evidence type="ECO:0000256" key="1">
    <source>
        <dbReference type="ARBA" id="ARBA00001933"/>
    </source>
</evidence>
<dbReference type="FunFam" id="3.40.640.10:FF:000047">
    <property type="entry name" value="serine palmitoyltransferase 2 isoform X1"/>
    <property type="match status" value="1"/>
</dbReference>
<comment type="subcellular location">
    <subcellularLocation>
        <location evidence="2">Endoplasmic reticulum</location>
    </subcellularLocation>
    <subcellularLocation>
        <location evidence="3">Membrane</location>
    </subcellularLocation>
</comment>
<name>A0AAE0W0E6_9BIVA</name>
<evidence type="ECO:0000256" key="6">
    <source>
        <dbReference type="ARBA" id="ARBA00008392"/>
    </source>
</evidence>
<feature type="domain" description="Aminotransferase class I/classII large" evidence="17">
    <location>
        <begin position="155"/>
        <end position="513"/>
    </location>
</feature>
<dbReference type="GO" id="GO:0030170">
    <property type="term" value="F:pyridoxal phosphate binding"/>
    <property type="evidence" value="ECO:0007669"/>
    <property type="project" value="InterPro"/>
</dbReference>
<proteinExistence type="inferred from homology"/>
<dbReference type="AlphaFoldDB" id="A0AAE0W0E6"/>
<dbReference type="InterPro" id="IPR050087">
    <property type="entry name" value="AON_synthase_class-II"/>
</dbReference>
<dbReference type="GO" id="GO:0017059">
    <property type="term" value="C:serine palmitoyltransferase complex"/>
    <property type="evidence" value="ECO:0007669"/>
    <property type="project" value="TreeGrafter"/>
</dbReference>
<evidence type="ECO:0000256" key="10">
    <source>
        <dbReference type="ARBA" id="ARBA00022824"/>
    </source>
</evidence>
<dbReference type="CDD" id="cd06454">
    <property type="entry name" value="KBL_like"/>
    <property type="match status" value="1"/>
</dbReference>
<dbReference type="GO" id="GO:0005783">
    <property type="term" value="C:endoplasmic reticulum"/>
    <property type="evidence" value="ECO:0007669"/>
    <property type="project" value="UniProtKB-SubCell"/>
</dbReference>
<reference evidence="18" key="2">
    <citation type="journal article" date="2021" name="Genome Biol. Evol.">
        <title>Developing a high-quality reference genome for a parasitic bivalve with doubly uniparental inheritance (Bivalvia: Unionida).</title>
        <authorList>
            <person name="Smith C.H."/>
        </authorList>
    </citation>
    <scope>NUCLEOTIDE SEQUENCE</scope>
    <source>
        <strain evidence="18">CHS0354</strain>
        <tissue evidence="18">Mantle</tissue>
    </source>
</reference>
<reference evidence="18" key="3">
    <citation type="submission" date="2023-05" db="EMBL/GenBank/DDBJ databases">
        <authorList>
            <person name="Smith C.H."/>
        </authorList>
    </citation>
    <scope>NUCLEOTIDE SEQUENCE</scope>
    <source>
        <strain evidence="18">CHS0354</strain>
        <tissue evidence="18">Mantle</tissue>
    </source>
</reference>
<evidence type="ECO:0000256" key="8">
    <source>
        <dbReference type="ARBA" id="ARBA00022679"/>
    </source>
</evidence>
<evidence type="ECO:0000256" key="4">
    <source>
        <dbReference type="ARBA" id="ARBA00004760"/>
    </source>
</evidence>
<comment type="pathway">
    <text evidence="5">Sphingolipid metabolism.</text>
</comment>
<dbReference type="Proteomes" id="UP001195483">
    <property type="component" value="Unassembled WGS sequence"/>
</dbReference>
<evidence type="ECO:0000256" key="15">
    <source>
        <dbReference type="ARBA" id="ARBA00023136"/>
    </source>
</evidence>
<dbReference type="InterPro" id="IPR004839">
    <property type="entry name" value="Aminotransferase_I/II_large"/>
</dbReference>
<evidence type="ECO:0000256" key="11">
    <source>
        <dbReference type="ARBA" id="ARBA00022898"/>
    </source>
</evidence>
<evidence type="ECO:0000256" key="9">
    <source>
        <dbReference type="ARBA" id="ARBA00022692"/>
    </source>
</evidence>
<keyword evidence="16" id="KW-0012">Acyltransferase</keyword>
<comment type="cofactor">
    <cofactor evidence="1">
        <name>pyridoxal 5'-phosphate</name>
        <dbReference type="ChEBI" id="CHEBI:597326"/>
    </cofactor>
</comment>
<evidence type="ECO:0000256" key="12">
    <source>
        <dbReference type="ARBA" id="ARBA00022919"/>
    </source>
</evidence>
<evidence type="ECO:0000256" key="3">
    <source>
        <dbReference type="ARBA" id="ARBA00004370"/>
    </source>
</evidence>
<dbReference type="Pfam" id="PF00155">
    <property type="entry name" value="Aminotran_1_2"/>
    <property type="match status" value="1"/>
</dbReference>
<dbReference type="SUPFAM" id="SSF53383">
    <property type="entry name" value="PLP-dependent transferases"/>
    <property type="match status" value="1"/>
</dbReference>
<evidence type="ECO:0000256" key="16">
    <source>
        <dbReference type="ARBA" id="ARBA00023315"/>
    </source>
</evidence>
<dbReference type="Gene3D" id="3.40.640.10">
    <property type="entry name" value="Type I PLP-dependent aspartate aminotransferase-like (Major domain)"/>
    <property type="match status" value="1"/>
</dbReference>
<dbReference type="InterPro" id="IPR015421">
    <property type="entry name" value="PyrdxlP-dep_Trfase_major"/>
</dbReference>
<dbReference type="PANTHER" id="PTHR13693">
    <property type="entry name" value="CLASS II AMINOTRANSFERASE/8-AMINO-7-OXONONANOATE SYNTHASE"/>
    <property type="match status" value="1"/>
</dbReference>
<dbReference type="PANTHER" id="PTHR13693:SF3">
    <property type="entry name" value="LD36009P"/>
    <property type="match status" value="1"/>
</dbReference>
<evidence type="ECO:0000313" key="19">
    <source>
        <dbReference type="Proteomes" id="UP001195483"/>
    </source>
</evidence>
<keyword evidence="9" id="KW-0812">Transmembrane</keyword>
<keyword evidence="13" id="KW-1133">Transmembrane helix</keyword>
<evidence type="ECO:0000256" key="2">
    <source>
        <dbReference type="ARBA" id="ARBA00004240"/>
    </source>
</evidence>
<sequence>MVSKGEVVNRSAHDNGKVNGFQNGKKGLTTACRNGNLHTTEDGSGAYFESFEETPLHIAIWTYLSYGLLVVFGHIRDFLRDIGIEKIKSCTEPKMPGFVPLYQSWESFYTRNLYRRVRDCWNRPICSVVGAETEVLERKSNDYGWNFELTDRRLKVMNFGSYNYLGFAEKEGPCVDAVEENIKLCGLSSCGSRQELGYQEIHKELDDLVAEFLGVEAAITVPMGFATNSMNMPCLVGKGSLILSDELNHASLVLGSRLSGAMIKTFKHNDMQDLEAKLRDAVVVGQPRTHRPWKKILIVVEGVYSMEGSIINLPDVIRLKKKYKAYLYLDEAHSMGAIGPNGRGVVEYFGLIPKDVDIMMGTFTKSFCSSGGYIGGNKRLINYLRVQSHAAMYSPSMPPPVVQQIISTMSIIMGLDGTNEGKKRIQQLKWNLRYLRRRLHEMGFIIYGNKDSPIVPLLVYIPSKTVALSRECLARGMGIVVVGFPATPISESRARFCLSAAHTKEMLDKALNILDEVGDLLRLKYSKMTPPKFSEDEIQLVKVRKTPYPSCLPHTYSVPSHVSLVF</sequence>
<keyword evidence="11" id="KW-0663">Pyridoxal phosphate</keyword>
<comment type="caution">
    <text evidence="18">The sequence shown here is derived from an EMBL/GenBank/DDBJ whole genome shotgun (WGS) entry which is preliminary data.</text>
</comment>
<comment type="similarity">
    <text evidence="6">Belongs to the class-II pyridoxal-phosphate-dependent aminotransferase family.</text>
</comment>
<dbReference type="InterPro" id="IPR015422">
    <property type="entry name" value="PyrdxlP-dep_Trfase_small"/>
</dbReference>
<dbReference type="GO" id="GO:0046513">
    <property type="term" value="P:ceramide biosynthetic process"/>
    <property type="evidence" value="ECO:0007669"/>
    <property type="project" value="TreeGrafter"/>
</dbReference>
<dbReference type="GO" id="GO:0046512">
    <property type="term" value="P:sphingosine biosynthetic process"/>
    <property type="evidence" value="ECO:0007669"/>
    <property type="project" value="TreeGrafter"/>
</dbReference>
<dbReference type="EC" id="2.3.1.50" evidence="7"/>
<dbReference type="GO" id="GO:0016020">
    <property type="term" value="C:membrane"/>
    <property type="evidence" value="ECO:0007669"/>
    <property type="project" value="UniProtKB-SubCell"/>
</dbReference>
<reference evidence="18" key="1">
    <citation type="journal article" date="2021" name="Genome Biol. Evol.">
        <title>A High-Quality Reference Genome for a Parasitic Bivalve with Doubly Uniparental Inheritance (Bivalvia: Unionida).</title>
        <authorList>
            <person name="Smith C.H."/>
        </authorList>
    </citation>
    <scope>NUCLEOTIDE SEQUENCE</scope>
    <source>
        <strain evidence="18">CHS0354</strain>
    </source>
</reference>
<dbReference type="GO" id="GO:0004758">
    <property type="term" value="F:serine C-palmitoyltransferase activity"/>
    <property type="evidence" value="ECO:0007669"/>
    <property type="project" value="UniProtKB-EC"/>
</dbReference>
<accession>A0AAE0W0E6</accession>
<keyword evidence="19" id="KW-1185">Reference proteome</keyword>
<evidence type="ECO:0000256" key="14">
    <source>
        <dbReference type="ARBA" id="ARBA00023098"/>
    </source>
</evidence>
<dbReference type="Gene3D" id="3.90.1150.10">
    <property type="entry name" value="Aspartate Aminotransferase, domain 1"/>
    <property type="match status" value="1"/>
</dbReference>
<keyword evidence="12" id="KW-0746">Sphingolipid metabolism</keyword>
<keyword evidence="15" id="KW-0472">Membrane</keyword>
<dbReference type="InterPro" id="IPR015424">
    <property type="entry name" value="PyrdxlP-dep_Trfase"/>
</dbReference>
<evidence type="ECO:0000256" key="5">
    <source>
        <dbReference type="ARBA" id="ARBA00004991"/>
    </source>
</evidence>
<keyword evidence="14" id="KW-0443">Lipid metabolism</keyword>
<keyword evidence="10" id="KW-0256">Endoplasmic reticulum</keyword>
<comment type="pathway">
    <text evidence="4">Lipid metabolism; sphingolipid metabolism.</text>
</comment>
<organism evidence="18 19">
    <name type="scientific">Potamilus streckersoni</name>
    <dbReference type="NCBI Taxonomy" id="2493646"/>
    <lineage>
        <taxon>Eukaryota</taxon>
        <taxon>Metazoa</taxon>
        <taxon>Spiralia</taxon>
        <taxon>Lophotrochozoa</taxon>
        <taxon>Mollusca</taxon>
        <taxon>Bivalvia</taxon>
        <taxon>Autobranchia</taxon>
        <taxon>Heteroconchia</taxon>
        <taxon>Palaeoheterodonta</taxon>
        <taxon>Unionida</taxon>
        <taxon>Unionoidea</taxon>
        <taxon>Unionidae</taxon>
        <taxon>Ambleminae</taxon>
        <taxon>Lampsilini</taxon>
        <taxon>Potamilus</taxon>
    </lineage>
</organism>
<gene>
    <name evidence="18" type="ORF">CHS0354_040113</name>
</gene>
<dbReference type="EMBL" id="JAEAOA010002330">
    <property type="protein sequence ID" value="KAK3597388.1"/>
    <property type="molecule type" value="Genomic_DNA"/>
</dbReference>
<evidence type="ECO:0000313" key="18">
    <source>
        <dbReference type="EMBL" id="KAK3597388.1"/>
    </source>
</evidence>
<protein>
    <recommendedName>
        <fullName evidence="7">serine C-palmitoyltransferase</fullName>
        <ecNumber evidence="7">2.3.1.50</ecNumber>
    </recommendedName>
</protein>
<keyword evidence="8" id="KW-0808">Transferase</keyword>
<evidence type="ECO:0000256" key="7">
    <source>
        <dbReference type="ARBA" id="ARBA00013220"/>
    </source>
</evidence>
<evidence type="ECO:0000256" key="13">
    <source>
        <dbReference type="ARBA" id="ARBA00022989"/>
    </source>
</evidence>
<evidence type="ECO:0000259" key="17">
    <source>
        <dbReference type="Pfam" id="PF00155"/>
    </source>
</evidence>